<evidence type="ECO:0000313" key="8">
    <source>
        <dbReference type="Proteomes" id="UP001219934"/>
    </source>
</evidence>
<gene>
    <name evidence="7" type="ORF">JOQ06_026327</name>
</gene>
<dbReference type="InterPro" id="IPR023753">
    <property type="entry name" value="FAD/NAD-binding_dom"/>
</dbReference>
<dbReference type="GO" id="GO:0004362">
    <property type="term" value="F:glutathione-disulfide reductase (NADPH) activity"/>
    <property type="evidence" value="ECO:0007669"/>
    <property type="project" value="TreeGrafter"/>
</dbReference>
<evidence type="ECO:0000313" key="7">
    <source>
        <dbReference type="EMBL" id="KAJ4919679.1"/>
    </source>
</evidence>
<dbReference type="SUPFAM" id="SSF51905">
    <property type="entry name" value="FAD/NAD(P)-binding domain"/>
    <property type="match status" value="1"/>
</dbReference>
<dbReference type="PRINTS" id="PR00411">
    <property type="entry name" value="PNDRDTASEI"/>
</dbReference>
<dbReference type="FunFam" id="3.50.50.60:FF:000012">
    <property type="entry name" value="Thioredoxin reductase 1, cytoplasmic"/>
    <property type="match status" value="1"/>
</dbReference>
<keyword evidence="4" id="KW-1015">Disulfide bond</keyword>
<dbReference type="GO" id="GO:0050660">
    <property type="term" value="F:flavin adenine dinucleotide binding"/>
    <property type="evidence" value="ECO:0007669"/>
    <property type="project" value="InterPro"/>
</dbReference>
<comment type="cofactor">
    <cofactor evidence="1">
        <name>FAD</name>
        <dbReference type="ChEBI" id="CHEBI:57692"/>
    </cofactor>
</comment>
<dbReference type="InterPro" id="IPR046952">
    <property type="entry name" value="GSHR/TRXR-like"/>
</dbReference>
<keyword evidence="5" id="KW-0676">Redox-active center</keyword>
<evidence type="ECO:0000256" key="2">
    <source>
        <dbReference type="ARBA" id="ARBA00007532"/>
    </source>
</evidence>
<dbReference type="PANTHER" id="PTHR42737:SF6">
    <property type="entry name" value="THIOREDOXIN-DISULFIDE REDUCTASE"/>
    <property type="match status" value="1"/>
</dbReference>
<accession>A0AAD6F316</accession>
<evidence type="ECO:0000256" key="1">
    <source>
        <dbReference type="ARBA" id="ARBA00001974"/>
    </source>
</evidence>
<keyword evidence="8" id="KW-1185">Reference proteome</keyword>
<dbReference type="Proteomes" id="UP001219934">
    <property type="component" value="Unassembled WGS sequence"/>
</dbReference>
<dbReference type="Gene3D" id="3.50.50.60">
    <property type="entry name" value="FAD/NAD(P)-binding domain"/>
    <property type="match status" value="2"/>
</dbReference>
<dbReference type="EMBL" id="JAPTMU010000264">
    <property type="protein sequence ID" value="KAJ4919679.1"/>
    <property type="molecule type" value="Genomic_DNA"/>
</dbReference>
<comment type="similarity">
    <text evidence="2">Belongs to the class-I pyridine nucleotide-disulfide oxidoreductase family.</text>
</comment>
<evidence type="ECO:0000259" key="6">
    <source>
        <dbReference type="Pfam" id="PF07992"/>
    </source>
</evidence>
<protein>
    <recommendedName>
        <fullName evidence="6">FAD/NAD(P)-binding domain-containing protein</fullName>
    </recommendedName>
</protein>
<reference evidence="7" key="1">
    <citation type="submission" date="2022-11" db="EMBL/GenBank/DDBJ databases">
        <title>Chromosome-level genome of Pogonophryne albipinna.</title>
        <authorList>
            <person name="Jo E."/>
        </authorList>
    </citation>
    <scope>NUCLEOTIDE SEQUENCE</scope>
    <source>
        <strain evidence="7">SGF0006</strain>
        <tissue evidence="7">Muscle</tissue>
    </source>
</reference>
<dbReference type="AlphaFoldDB" id="A0AAD6F316"/>
<dbReference type="Pfam" id="PF07992">
    <property type="entry name" value="Pyr_redox_2"/>
    <property type="match status" value="1"/>
</dbReference>
<sequence>MKDAVSNYIGSLNWGYRVALRDKNVNYVNAYAEFIEPHKVKATNKQGKETFYTAEKFIIATGERPRYLGIPGDKEFCITSDDLFSLPHCPGKTLVIGASYVALECGGFLAGLGLDVTVMVRSILLRGFDQEMANRAGEHMEEHGVKFLRKYVPIKVEELEAGSPGRLKVTAKSTESDEVIEGEYNTVLIAVGRDACTDKIGLDKTGVKVNPKTGKVPVSDEEQTNVPHIYAVGDILEGKWELTPVAIQAGRLLARRLYGGGSSSVITSTSRRLSSPRWSTAAAGCLRIEPSSSMARRTSRCSTVCSGLWSSPCPTETTTSATLRSSATSWTT</sequence>
<dbReference type="PRINTS" id="PR00368">
    <property type="entry name" value="FADPNR"/>
</dbReference>
<feature type="non-terminal residue" evidence="7">
    <location>
        <position position="1"/>
    </location>
</feature>
<dbReference type="GO" id="GO:0034599">
    <property type="term" value="P:cellular response to oxidative stress"/>
    <property type="evidence" value="ECO:0007669"/>
    <property type="project" value="TreeGrafter"/>
</dbReference>
<dbReference type="GO" id="GO:0006749">
    <property type="term" value="P:glutathione metabolic process"/>
    <property type="evidence" value="ECO:0007669"/>
    <property type="project" value="TreeGrafter"/>
</dbReference>
<proteinExistence type="inferred from homology"/>
<name>A0AAD6F316_9TELE</name>
<dbReference type="InterPro" id="IPR036188">
    <property type="entry name" value="FAD/NAD-bd_sf"/>
</dbReference>
<dbReference type="GO" id="GO:0005829">
    <property type="term" value="C:cytosol"/>
    <property type="evidence" value="ECO:0007669"/>
    <property type="project" value="TreeGrafter"/>
</dbReference>
<feature type="domain" description="FAD/NAD(P)-binding" evidence="6">
    <location>
        <begin position="8"/>
        <end position="250"/>
    </location>
</feature>
<organism evidence="7 8">
    <name type="scientific">Pogonophryne albipinna</name>
    <dbReference type="NCBI Taxonomy" id="1090488"/>
    <lineage>
        <taxon>Eukaryota</taxon>
        <taxon>Metazoa</taxon>
        <taxon>Chordata</taxon>
        <taxon>Craniata</taxon>
        <taxon>Vertebrata</taxon>
        <taxon>Euteleostomi</taxon>
        <taxon>Actinopterygii</taxon>
        <taxon>Neopterygii</taxon>
        <taxon>Teleostei</taxon>
        <taxon>Neoteleostei</taxon>
        <taxon>Acanthomorphata</taxon>
        <taxon>Eupercaria</taxon>
        <taxon>Perciformes</taxon>
        <taxon>Notothenioidei</taxon>
        <taxon>Pogonophryne</taxon>
    </lineage>
</organism>
<keyword evidence="3" id="KW-0560">Oxidoreductase</keyword>
<evidence type="ECO:0000256" key="3">
    <source>
        <dbReference type="ARBA" id="ARBA00023002"/>
    </source>
</evidence>
<dbReference type="GO" id="GO:0005739">
    <property type="term" value="C:mitochondrion"/>
    <property type="evidence" value="ECO:0007669"/>
    <property type="project" value="TreeGrafter"/>
</dbReference>
<evidence type="ECO:0000256" key="5">
    <source>
        <dbReference type="ARBA" id="ARBA00023284"/>
    </source>
</evidence>
<dbReference type="GO" id="GO:0045454">
    <property type="term" value="P:cell redox homeostasis"/>
    <property type="evidence" value="ECO:0007669"/>
    <property type="project" value="InterPro"/>
</dbReference>
<dbReference type="PANTHER" id="PTHR42737">
    <property type="entry name" value="GLUTATHIONE REDUCTASE"/>
    <property type="match status" value="1"/>
</dbReference>
<evidence type="ECO:0000256" key="4">
    <source>
        <dbReference type="ARBA" id="ARBA00023157"/>
    </source>
</evidence>
<comment type="caution">
    <text evidence="7">The sequence shown here is derived from an EMBL/GenBank/DDBJ whole genome shotgun (WGS) entry which is preliminary data.</text>
</comment>